<dbReference type="RefSeq" id="WP_007187267.1">
    <property type="nucleotide sequence ID" value="NZ_AKGD01000004.1"/>
</dbReference>
<gene>
    <name evidence="2" type="ORF">WQQ_43320</name>
</gene>
<evidence type="ECO:0000259" key="1">
    <source>
        <dbReference type="Pfam" id="PF01796"/>
    </source>
</evidence>
<dbReference type="Proteomes" id="UP000003704">
    <property type="component" value="Unassembled WGS sequence"/>
</dbReference>
<evidence type="ECO:0000313" key="3">
    <source>
        <dbReference type="Proteomes" id="UP000003704"/>
    </source>
</evidence>
<dbReference type="Gene3D" id="3.40.47.10">
    <property type="match status" value="2"/>
</dbReference>
<dbReference type="STRING" id="1172194.WQQ_43320"/>
<organism evidence="2 3">
    <name type="scientific">Hydrocarboniphaga effusa AP103</name>
    <dbReference type="NCBI Taxonomy" id="1172194"/>
    <lineage>
        <taxon>Bacteria</taxon>
        <taxon>Pseudomonadati</taxon>
        <taxon>Pseudomonadota</taxon>
        <taxon>Gammaproteobacteria</taxon>
        <taxon>Nevskiales</taxon>
        <taxon>Nevskiaceae</taxon>
        <taxon>Hydrocarboniphaga</taxon>
    </lineage>
</organism>
<name>I7Z8A9_9GAMM</name>
<comment type="caution">
    <text evidence="2">The sequence shown here is derived from an EMBL/GenBank/DDBJ whole genome shotgun (WGS) entry which is preliminary data.</text>
</comment>
<dbReference type="EMBL" id="AKGD01000004">
    <property type="protein sequence ID" value="EIT67897.1"/>
    <property type="molecule type" value="Genomic_DNA"/>
</dbReference>
<dbReference type="AlphaFoldDB" id="I7Z8A9"/>
<feature type="domain" description="ChsH2 C-terminal OB-fold" evidence="1">
    <location>
        <begin position="403"/>
        <end position="460"/>
    </location>
</feature>
<accession>I7Z8A9</accession>
<protein>
    <recommendedName>
        <fullName evidence="1">ChsH2 C-terminal OB-fold domain-containing protein</fullName>
    </recommendedName>
</protein>
<dbReference type="InterPro" id="IPR002878">
    <property type="entry name" value="ChsH2_C"/>
</dbReference>
<proteinExistence type="predicted"/>
<keyword evidence="3" id="KW-1185">Reference proteome</keyword>
<dbReference type="InterPro" id="IPR016039">
    <property type="entry name" value="Thiolase-like"/>
</dbReference>
<dbReference type="SUPFAM" id="SSF50249">
    <property type="entry name" value="Nucleic acid-binding proteins"/>
    <property type="match status" value="1"/>
</dbReference>
<dbReference type="GO" id="GO:0016746">
    <property type="term" value="F:acyltransferase activity"/>
    <property type="evidence" value="ECO:0007669"/>
    <property type="project" value="InterPro"/>
</dbReference>
<dbReference type="SUPFAM" id="SSF53901">
    <property type="entry name" value="Thiolase-like"/>
    <property type="match status" value="2"/>
</dbReference>
<dbReference type="InterPro" id="IPR012340">
    <property type="entry name" value="NA-bd_OB-fold"/>
</dbReference>
<reference evidence="2 3" key="1">
    <citation type="journal article" date="2012" name="J. Bacteriol.">
        <title>Genome Sequence of n-Alkane-Degrading Hydrocarboniphaga effusa Strain AP103T (ATCC BAA-332T).</title>
        <authorList>
            <person name="Chang H.K."/>
            <person name="Zylstra G.J."/>
            <person name="Chae J.C."/>
        </authorList>
    </citation>
    <scope>NUCLEOTIDE SEQUENCE [LARGE SCALE GENOMIC DNA]</scope>
    <source>
        <strain evidence="2 3">AP103</strain>
    </source>
</reference>
<sequence length="491" mass="52814">MTVGIQRIGAYVPRLRLQRAEIVRATAWFNQATAASARGERAMANWDEDVLTMAVEASRDCLHERSREDIARVVLASTSLPFADRLNAGIVKEALGLPDEIGAFDVTGSQRGGASALLSALESCASAGPVLCVASEQRTACAASPAELANGDAAVALLVAAGAGIAEFVGGHSTTVDFVDRFRATDRAYDYEWESRWIRDEGYLQLIPQAIEAALRKCGVEATQVDHLALGLPIAGTERVIAAAAGVAVDCLVPSLHESLGYAGAAQPLLLLARALERAVPGQVVVVAAFGQGVDVLVFRTTEALAVPTPALGLKAWLARRKPESNYVKYLYFTRQLKLDEGMRAELDLKTPASMLYRDRRTVLALVGGKCSETGAVQYPKSAISVDPEARTVGTQSDYPLADLRARLVSFTADWLAYTPDPPSCYGIVDFDGGGRMLADIVDIDEEGLPVGAALRMMFRLKRRDARGFRHYFWKAVPDYRRAPDDGVSNG</sequence>
<dbReference type="OrthoDB" id="8771453at2"/>
<evidence type="ECO:0000313" key="2">
    <source>
        <dbReference type="EMBL" id="EIT67897.1"/>
    </source>
</evidence>
<dbReference type="Pfam" id="PF01796">
    <property type="entry name" value="OB_ChsH2_C"/>
    <property type="match status" value="1"/>
</dbReference>